<dbReference type="UniPathway" id="UPA00557">
    <property type="reaction ID" value="UER00614"/>
</dbReference>
<dbReference type="GO" id="GO:0005886">
    <property type="term" value="C:plasma membrane"/>
    <property type="evidence" value="ECO:0007669"/>
    <property type="project" value="UniProtKB-SubCell"/>
</dbReference>
<evidence type="ECO:0000256" key="10">
    <source>
        <dbReference type="ARBA" id="ARBA00022679"/>
    </source>
</evidence>
<feature type="transmembrane region" description="Helical" evidence="20">
    <location>
        <begin position="83"/>
        <end position="101"/>
    </location>
</feature>
<evidence type="ECO:0000256" key="7">
    <source>
        <dbReference type="ARBA" id="ARBA00019373"/>
    </source>
</evidence>
<keyword evidence="8" id="KW-1003">Cell membrane</keyword>
<evidence type="ECO:0000256" key="20">
    <source>
        <dbReference type="SAM" id="Phobius"/>
    </source>
</evidence>
<comment type="catalytic activity">
    <reaction evidence="1 18">
        <text>a 1,2-diacyl-sn-glycero-3-phosphate + CTP + H(+) = a CDP-1,2-diacyl-sn-glycerol + diphosphate</text>
        <dbReference type="Rhea" id="RHEA:16229"/>
        <dbReference type="ChEBI" id="CHEBI:15378"/>
        <dbReference type="ChEBI" id="CHEBI:33019"/>
        <dbReference type="ChEBI" id="CHEBI:37563"/>
        <dbReference type="ChEBI" id="CHEBI:58332"/>
        <dbReference type="ChEBI" id="CHEBI:58608"/>
        <dbReference type="EC" id="2.7.7.41"/>
    </reaction>
</comment>
<keyword evidence="12 18" id="KW-0548">Nucleotidyltransferase</keyword>
<comment type="subcellular location">
    <subcellularLocation>
        <location evidence="2">Cell membrane</location>
        <topology evidence="2">Multi-pass membrane protein</topology>
    </subcellularLocation>
</comment>
<evidence type="ECO:0000256" key="12">
    <source>
        <dbReference type="ARBA" id="ARBA00022695"/>
    </source>
</evidence>
<keyword evidence="13 20" id="KW-1133">Transmembrane helix</keyword>
<dbReference type="PROSITE" id="PS01315">
    <property type="entry name" value="CDS"/>
    <property type="match status" value="1"/>
</dbReference>
<dbReference type="PANTHER" id="PTHR46382:SF1">
    <property type="entry name" value="PHOSPHATIDATE CYTIDYLYLTRANSFERASE"/>
    <property type="match status" value="1"/>
</dbReference>
<keyword evidence="9" id="KW-0444">Lipid biosynthesis</keyword>
<evidence type="ECO:0000256" key="16">
    <source>
        <dbReference type="ARBA" id="ARBA00023209"/>
    </source>
</evidence>
<feature type="transmembrane region" description="Helical" evidence="20">
    <location>
        <begin position="163"/>
        <end position="182"/>
    </location>
</feature>
<evidence type="ECO:0000256" key="4">
    <source>
        <dbReference type="ARBA" id="ARBA00005189"/>
    </source>
</evidence>
<proteinExistence type="inferred from homology"/>
<gene>
    <name evidence="21" type="ORF">FB467_1892</name>
</gene>
<comment type="similarity">
    <text evidence="5 18">Belongs to the CDS family.</text>
</comment>
<comment type="pathway">
    <text evidence="4">Lipid metabolism.</text>
</comment>
<feature type="transmembrane region" description="Helical" evidence="20">
    <location>
        <begin position="136"/>
        <end position="157"/>
    </location>
</feature>
<evidence type="ECO:0000256" key="17">
    <source>
        <dbReference type="ARBA" id="ARBA00023264"/>
    </source>
</evidence>
<name>A0A542YRP3_9MICO</name>
<evidence type="ECO:0000256" key="2">
    <source>
        <dbReference type="ARBA" id="ARBA00004651"/>
    </source>
</evidence>
<evidence type="ECO:0000256" key="18">
    <source>
        <dbReference type="RuleBase" id="RU003938"/>
    </source>
</evidence>
<reference evidence="21 22" key="1">
    <citation type="submission" date="2019-06" db="EMBL/GenBank/DDBJ databases">
        <title>Sequencing the genomes of 1000 actinobacteria strains.</title>
        <authorList>
            <person name="Klenk H.-P."/>
        </authorList>
    </citation>
    <scope>NUCLEOTIDE SEQUENCE [LARGE SCALE GENOMIC DNA]</scope>
    <source>
        <strain evidence="21 22">DSM 12335</strain>
    </source>
</reference>
<keyword evidence="14" id="KW-0443">Lipid metabolism</keyword>
<feature type="transmembrane region" description="Helical" evidence="20">
    <location>
        <begin position="227"/>
        <end position="245"/>
    </location>
</feature>
<keyword evidence="15 20" id="KW-0472">Membrane</keyword>
<dbReference type="OrthoDB" id="9799199at2"/>
<comment type="pathway">
    <text evidence="3 18">Phospholipid metabolism; CDP-diacylglycerol biosynthesis; CDP-diacylglycerol from sn-glycerol 3-phosphate: step 3/3.</text>
</comment>
<keyword evidence="16" id="KW-0594">Phospholipid biosynthesis</keyword>
<feature type="transmembrane region" description="Helical" evidence="20">
    <location>
        <begin position="32"/>
        <end position="51"/>
    </location>
</feature>
<accession>A0A542YRP3</accession>
<dbReference type="AlphaFoldDB" id="A0A542YRP3"/>
<comment type="caution">
    <text evidence="21">The sequence shown here is derived from an EMBL/GenBank/DDBJ whole genome shotgun (WGS) entry which is preliminary data.</text>
</comment>
<dbReference type="GO" id="GO:0004605">
    <property type="term" value="F:phosphatidate cytidylyltransferase activity"/>
    <property type="evidence" value="ECO:0007669"/>
    <property type="project" value="UniProtKB-EC"/>
</dbReference>
<evidence type="ECO:0000256" key="13">
    <source>
        <dbReference type="ARBA" id="ARBA00022989"/>
    </source>
</evidence>
<evidence type="ECO:0000313" key="21">
    <source>
        <dbReference type="EMBL" id="TQL50775.1"/>
    </source>
</evidence>
<feature type="transmembrane region" description="Helical" evidence="20">
    <location>
        <begin position="276"/>
        <end position="296"/>
    </location>
</feature>
<feature type="transmembrane region" description="Helical" evidence="20">
    <location>
        <begin position="57"/>
        <end position="76"/>
    </location>
</feature>
<evidence type="ECO:0000256" key="19">
    <source>
        <dbReference type="SAM" id="MobiDB-lite"/>
    </source>
</evidence>
<evidence type="ECO:0000313" key="22">
    <source>
        <dbReference type="Proteomes" id="UP000319516"/>
    </source>
</evidence>
<keyword evidence="22" id="KW-1185">Reference proteome</keyword>
<dbReference type="PANTHER" id="PTHR46382">
    <property type="entry name" value="PHOSPHATIDATE CYTIDYLYLTRANSFERASE"/>
    <property type="match status" value="1"/>
</dbReference>
<dbReference type="EC" id="2.7.7.41" evidence="6 18"/>
<keyword evidence="11 18" id="KW-0812">Transmembrane</keyword>
<dbReference type="RefSeq" id="WP_141784859.1">
    <property type="nucleotide sequence ID" value="NZ_BAAAIK010000002.1"/>
</dbReference>
<organism evidence="21 22">
    <name type="scientific">Ornithinicoccus hortensis</name>
    <dbReference type="NCBI Taxonomy" id="82346"/>
    <lineage>
        <taxon>Bacteria</taxon>
        <taxon>Bacillati</taxon>
        <taxon>Actinomycetota</taxon>
        <taxon>Actinomycetes</taxon>
        <taxon>Micrococcales</taxon>
        <taxon>Intrasporangiaceae</taxon>
        <taxon>Ornithinicoccus</taxon>
    </lineage>
</organism>
<sequence>MTPPAASSRRAFQAQRRAQGGNPSPSRAGRNLPAAIGVGVGLGALVIATLVIWKPAFLILVTAAIVLGAVEMIGALTQGRIHVPYVPTLLGTALIVPVAYYAGPEGLVLGFVLASIGILLWRAVDGLEGALKDVAGGVFVLTYLPVMAGIAMLMLAAEDGVGRILTFAIVTVVSDIGGYAVGVVAGRHPMAPSISPKKSWEGFAGSVSSCLVAGALTVPLLLDGPVWAGLLLGACVACFATMGDLSESTIKRDLGIKDMGNLLPGHGGVMDRLDSLLVTAPVCWLLLGVLVPVVTVHG</sequence>
<keyword evidence="17" id="KW-1208">Phospholipid metabolism</keyword>
<feature type="transmembrane region" description="Helical" evidence="20">
    <location>
        <begin position="203"/>
        <end position="221"/>
    </location>
</feature>
<protein>
    <recommendedName>
        <fullName evidence="7 18">Phosphatidate cytidylyltransferase</fullName>
        <ecNumber evidence="6 18">2.7.7.41</ecNumber>
    </recommendedName>
</protein>
<evidence type="ECO:0000256" key="11">
    <source>
        <dbReference type="ARBA" id="ARBA00022692"/>
    </source>
</evidence>
<evidence type="ECO:0000256" key="8">
    <source>
        <dbReference type="ARBA" id="ARBA00022475"/>
    </source>
</evidence>
<evidence type="ECO:0000256" key="5">
    <source>
        <dbReference type="ARBA" id="ARBA00010185"/>
    </source>
</evidence>
<keyword evidence="10 18" id="KW-0808">Transferase</keyword>
<evidence type="ECO:0000256" key="6">
    <source>
        <dbReference type="ARBA" id="ARBA00012487"/>
    </source>
</evidence>
<feature type="transmembrane region" description="Helical" evidence="20">
    <location>
        <begin position="107"/>
        <end position="124"/>
    </location>
</feature>
<dbReference type="GO" id="GO:0016024">
    <property type="term" value="P:CDP-diacylglycerol biosynthetic process"/>
    <property type="evidence" value="ECO:0007669"/>
    <property type="project" value="UniProtKB-UniPathway"/>
</dbReference>
<dbReference type="Pfam" id="PF01148">
    <property type="entry name" value="CTP_transf_1"/>
    <property type="match status" value="1"/>
</dbReference>
<feature type="region of interest" description="Disordered" evidence="19">
    <location>
        <begin position="1"/>
        <end position="28"/>
    </location>
</feature>
<evidence type="ECO:0000256" key="3">
    <source>
        <dbReference type="ARBA" id="ARBA00005119"/>
    </source>
</evidence>
<feature type="compositionally biased region" description="Low complexity" evidence="19">
    <location>
        <begin position="1"/>
        <end position="19"/>
    </location>
</feature>
<evidence type="ECO:0000256" key="14">
    <source>
        <dbReference type="ARBA" id="ARBA00023098"/>
    </source>
</evidence>
<evidence type="ECO:0000256" key="9">
    <source>
        <dbReference type="ARBA" id="ARBA00022516"/>
    </source>
</evidence>
<evidence type="ECO:0000256" key="15">
    <source>
        <dbReference type="ARBA" id="ARBA00023136"/>
    </source>
</evidence>
<dbReference type="EMBL" id="VFOP01000001">
    <property type="protein sequence ID" value="TQL50775.1"/>
    <property type="molecule type" value="Genomic_DNA"/>
</dbReference>
<dbReference type="InterPro" id="IPR000374">
    <property type="entry name" value="PC_trans"/>
</dbReference>
<evidence type="ECO:0000256" key="1">
    <source>
        <dbReference type="ARBA" id="ARBA00001698"/>
    </source>
</evidence>
<dbReference type="Proteomes" id="UP000319516">
    <property type="component" value="Unassembled WGS sequence"/>
</dbReference>